<sequence>MSIRPYQPTDADTLLSIFRRHVPNAFGEEEVAEYADFLNTFTDPYFVAEHSGQVIGACGYYVVADGQTARIVWILTDPDRIGSGVGSALMQHTLNEISQHPGVRHIECRTSQVAYHFFERFGFRLQYTESNFWVPGLDLYFMTLSHD</sequence>
<accession>A0A6M5Y6T1</accession>
<dbReference type="Pfam" id="PF00583">
    <property type="entry name" value="Acetyltransf_1"/>
    <property type="match status" value="1"/>
</dbReference>
<evidence type="ECO:0000313" key="4">
    <source>
        <dbReference type="EMBL" id="QJW89585.1"/>
    </source>
</evidence>
<dbReference type="EMBL" id="CP053435">
    <property type="protein sequence ID" value="QJW89585.1"/>
    <property type="molecule type" value="Genomic_DNA"/>
</dbReference>
<dbReference type="PANTHER" id="PTHR43877">
    <property type="entry name" value="AMINOALKYLPHOSPHONATE N-ACETYLTRANSFERASE-RELATED-RELATED"/>
    <property type="match status" value="1"/>
</dbReference>
<evidence type="ECO:0000256" key="2">
    <source>
        <dbReference type="ARBA" id="ARBA00023315"/>
    </source>
</evidence>
<keyword evidence="5" id="KW-1185">Reference proteome</keyword>
<dbReference type="GO" id="GO:0016747">
    <property type="term" value="F:acyltransferase activity, transferring groups other than amino-acyl groups"/>
    <property type="evidence" value="ECO:0007669"/>
    <property type="project" value="InterPro"/>
</dbReference>
<keyword evidence="1 4" id="KW-0808">Transferase</keyword>
<dbReference type="Gene3D" id="3.40.630.30">
    <property type="match status" value="1"/>
</dbReference>
<reference evidence="4 5" key="1">
    <citation type="submission" date="2020-05" db="EMBL/GenBank/DDBJ databases">
        <title>Genome sequencing of Spirosoma sp. TS118.</title>
        <authorList>
            <person name="Lee J.-H."/>
            <person name="Jeong S."/>
            <person name="Zhao L."/>
            <person name="Jung J.-H."/>
            <person name="Kim M.-K."/>
            <person name="Lim S."/>
        </authorList>
    </citation>
    <scope>NUCLEOTIDE SEQUENCE [LARGE SCALE GENOMIC DNA]</scope>
    <source>
        <strain evidence="4 5">TS118</strain>
    </source>
</reference>
<evidence type="ECO:0000256" key="1">
    <source>
        <dbReference type="ARBA" id="ARBA00022679"/>
    </source>
</evidence>
<evidence type="ECO:0000313" key="5">
    <source>
        <dbReference type="Proteomes" id="UP000502756"/>
    </source>
</evidence>
<protein>
    <submittedName>
        <fullName evidence="4">GNAT family N-acetyltransferase</fullName>
    </submittedName>
</protein>
<gene>
    <name evidence="4" type="ORF">HNV11_09425</name>
</gene>
<proteinExistence type="predicted"/>
<name>A0A6M5Y6T1_9BACT</name>
<evidence type="ECO:0000259" key="3">
    <source>
        <dbReference type="PROSITE" id="PS51186"/>
    </source>
</evidence>
<dbReference type="InterPro" id="IPR000182">
    <property type="entry name" value="GNAT_dom"/>
</dbReference>
<dbReference type="InterPro" id="IPR050832">
    <property type="entry name" value="Bact_Acetyltransf"/>
</dbReference>
<dbReference type="SUPFAM" id="SSF55729">
    <property type="entry name" value="Acyl-CoA N-acyltransferases (Nat)"/>
    <property type="match status" value="1"/>
</dbReference>
<dbReference type="PROSITE" id="PS51186">
    <property type="entry name" value="GNAT"/>
    <property type="match status" value="1"/>
</dbReference>
<dbReference type="InterPro" id="IPR016181">
    <property type="entry name" value="Acyl_CoA_acyltransferase"/>
</dbReference>
<dbReference type="KEGG" id="stae:HNV11_09425"/>
<feature type="domain" description="N-acetyltransferase" evidence="3">
    <location>
        <begin position="1"/>
        <end position="147"/>
    </location>
</feature>
<dbReference type="CDD" id="cd04301">
    <property type="entry name" value="NAT_SF"/>
    <property type="match status" value="1"/>
</dbReference>
<dbReference type="AlphaFoldDB" id="A0A6M5Y6T1"/>
<dbReference type="Proteomes" id="UP000502756">
    <property type="component" value="Chromosome"/>
</dbReference>
<keyword evidence="2" id="KW-0012">Acyltransferase</keyword>
<organism evidence="4 5">
    <name type="scientific">Spirosoma taeanense</name>
    <dbReference type="NCBI Taxonomy" id="2735870"/>
    <lineage>
        <taxon>Bacteria</taxon>
        <taxon>Pseudomonadati</taxon>
        <taxon>Bacteroidota</taxon>
        <taxon>Cytophagia</taxon>
        <taxon>Cytophagales</taxon>
        <taxon>Cytophagaceae</taxon>
        <taxon>Spirosoma</taxon>
    </lineage>
</organism>
<dbReference type="RefSeq" id="WP_171739424.1">
    <property type="nucleotide sequence ID" value="NZ_CP053435.1"/>
</dbReference>